<feature type="transmembrane region" description="Helical" evidence="2">
    <location>
        <begin position="424"/>
        <end position="445"/>
    </location>
</feature>
<comment type="caution">
    <text evidence="3">The sequence shown here is derived from an EMBL/GenBank/DDBJ whole genome shotgun (WGS) entry which is preliminary data.</text>
</comment>
<organism evidence="3 4">
    <name type="scientific">Actinobaculum massiliense ACS-171-V-Col2</name>
    <dbReference type="NCBI Taxonomy" id="883066"/>
    <lineage>
        <taxon>Bacteria</taxon>
        <taxon>Bacillati</taxon>
        <taxon>Actinomycetota</taxon>
        <taxon>Actinomycetes</taxon>
        <taxon>Actinomycetales</taxon>
        <taxon>Actinomycetaceae</taxon>
        <taxon>Actinobaculum</taxon>
    </lineage>
</organism>
<feature type="transmembrane region" description="Helical" evidence="2">
    <location>
        <begin position="466"/>
        <end position="485"/>
    </location>
</feature>
<dbReference type="PANTHER" id="PTHR38454">
    <property type="entry name" value="INTEGRAL MEMBRANE PROTEIN-RELATED"/>
    <property type="match status" value="1"/>
</dbReference>
<feature type="transmembrane region" description="Helical" evidence="2">
    <location>
        <begin position="285"/>
        <end position="308"/>
    </location>
</feature>
<feature type="transmembrane region" description="Helical" evidence="2">
    <location>
        <begin position="505"/>
        <end position="526"/>
    </location>
</feature>
<dbReference type="PANTHER" id="PTHR38454:SF1">
    <property type="entry name" value="INTEGRAL MEMBRANE PROTEIN"/>
    <property type="match status" value="1"/>
</dbReference>
<proteinExistence type="predicted"/>
<feature type="transmembrane region" description="Helical" evidence="2">
    <location>
        <begin position="189"/>
        <end position="210"/>
    </location>
</feature>
<keyword evidence="2" id="KW-0472">Membrane</keyword>
<dbReference type="RefSeq" id="WP_007001419.1">
    <property type="nucleotide sequence ID" value="NZ_JH992955.1"/>
</dbReference>
<accession>K9EBW3</accession>
<protein>
    <recommendedName>
        <fullName evidence="5">Membrane protein 6-pyruvoyl-tetrahydropterin synthase-related domain-containing protein</fullName>
    </recommendedName>
</protein>
<dbReference type="AlphaFoldDB" id="K9EBW3"/>
<feature type="transmembrane region" description="Helical" evidence="2">
    <location>
        <begin position="360"/>
        <end position="378"/>
    </location>
</feature>
<feature type="region of interest" description="Disordered" evidence="1">
    <location>
        <begin position="1"/>
        <end position="33"/>
    </location>
</feature>
<evidence type="ECO:0008006" key="5">
    <source>
        <dbReference type="Google" id="ProtNLM"/>
    </source>
</evidence>
<keyword evidence="2" id="KW-0812">Transmembrane</keyword>
<feature type="compositionally biased region" description="Basic and acidic residues" evidence="1">
    <location>
        <begin position="16"/>
        <end position="33"/>
    </location>
</feature>
<evidence type="ECO:0000313" key="4">
    <source>
        <dbReference type="Proteomes" id="UP000009888"/>
    </source>
</evidence>
<evidence type="ECO:0000256" key="2">
    <source>
        <dbReference type="SAM" id="Phobius"/>
    </source>
</evidence>
<gene>
    <name evidence="3" type="ORF">HMPREF9233_01213</name>
</gene>
<dbReference type="HOGENOM" id="CLU_310306_0_0_11"/>
<feature type="transmembrane region" description="Helical" evidence="2">
    <location>
        <begin position="533"/>
        <end position="557"/>
    </location>
</feature>
<dbReference type="EMBL" id="AGWL01000007">
    <property type="protein sequence ID" value="EKU94759.1"/>
    <property type="molecule type" value="Genomic_DNA"/>
</dbReference>
<feature type="transmembrane region" description="Helical" evidence="2">
    <location>
        <begin position="153"/>
        <end position="182"/>
    </location>
</feature>
<reference evidence="3 4" key="1">
    <citation type="submission" date="2012-09" db="EMBL/GenBank/DDBJ databases">
        <title>The Genome Sequence of Actinobaculum massiliae ACS-171-V-COL2.</title>
        <authorList>
            <consortium name="The Broad Institute Genome Sequencing Platform"/>
            <person name="Earl A."/>
            <person name="Ward D."/>
            <person name="Feldgarden M."/>
            <person name="Gevers D."/>
            <person name="Saerens B."/>
            <person name="Vaneechoutte M."/>
            <person name="Walker B."/>
            <person name="Young S.K."/>
            <person name="Zeng Q."/>
            <person name="Gargeya S."/>
            <person name="Fitzgerald M."/>
            <person name="Haas B."/>
            <person name="Abouelleil A."/>
            <person name="Alvarado L."/>
            <person name="Arachchi H.M."/>
            <person name="Berlin A."/>
            <person name="Chapman S.B."/>
            <person name="Goldberg J."/>
            <person name="Griggs A."/>
            <person name="Gujja S."/>
            <person name="Hansen M."/>
            <person name="Howarth C."/>
            <person name="Imamovic A."/>
            <person name="Larimer J."/>
            <person name="McCowen C."/>
            <person name="Montmayeur A."/>
            <person name="Murphy C."/>
            <person name="Neiman D."/>
            <person name="Pearson M."/>
            <person name="Priest M."/>
            <person name="Roberts A."/>
            <person name="Saif S."/>
            <person name="Shea T."/>
            <person name="Sisk P."/>
            <person name="Sykes S."/>
            <person name="Wortman J."/>
            <person name="Nusbaum C."/>
            <person name="Birren B."/>
        </authorList>
    </citation>
    <scope>NUCLEOTIDE SEQUENCE [LARGE SCALE GENOMIC DNA]</scope>
    <source>
        <strain evidence="4">ACS-171-V-Col2</strain>
    </source>
</reference>
<dbReference type="PATRIC" id="fig|883066.3.peg.1271"/>
<dbReference type="eggNOG" id="COG4485">
    <property type="taxonomic scope" value="Bacteria"/>
</dbReference>
<evidence type="ECO:0000313" key="3">
    <source>
        <dbReference type="EMBL" id="EKU94759.1"/>
    </source>
</evidence>
<feature type="transmembrane region" description="Helical" evidence="2">
    <location>
        <begin position="49"/>
        <end position="71"/>
    </location>
</feature>
<sequence length="965" mass="105325">MQDVAEETNPPATSGDRAKGLEEPRVEVETPPRADRWHRWRSDLLSPDGILSLILWLFVLIFLAVTVLPGLGGNKVFAPTQYLNTAAPWQSDYQDAYPPNPGQWDVFDSVIPESIFITESTKDGHYPQWNTHQVGGTEGGTIPNTGLFSPLSIGWWIAPAGTAVALVKVFETIAVALGFYLLLRRSWGFAHFTVPLATLIYMGSSFMLSWTGWPQTRVAAMIPLLLWAADALVYRRKWSTSLWFGVIVASLLLGGFPAVSAYALYLCGGYFLLRWILDWENLRESLLSIARGALGLILGLGLSAIQMLPFVQFSLDYVDFEFRAQGANAMDQSLLATVFNPFYFGLTFDYERWPVHWIEGFSYVGVAVCVLAALGLVFSRTLRRGSSSYFGIVALVLLIGIYGADAVSLFLAKMPLVGTSHLGRLRVIIDMCLVVLAVIGAQSLFGGRARWTEAWGRLRTNHWIQIRTPLALAVCAFALSRVIKGRAEAEEALYPHDPTLVLQDYLWMGWVIGGGVVVICLAVVSLMSENRWAGVPVIVACGALIAGPTTTIARVWWPLSDADSFYRETPTHDYLAANLEGNRFIGIENTMMTGTQDAYGLRAATGHKFTDPRYAEVLSLIDPAIFISKTYTSFHNDQFAHLEEHGAANRLSISHVVASQGQLSARIQPVSVADFYSTAVLESEGNSIQTAVHEGPVDALQIRMVGTDGLEDAPGVLHIRLVSTEGEILAESQVKAEGINEYYIVPVNGADIAPNASWSAEISLEGSSGTITVGLDEDGLGLARPILFSEEIGMRLVHYDGTFTFERDGALPRIRWANESVVVADSGERLAVMDSTETPGNAVVLEREQDAREVDAGSHADLVIDEPNSDDTHIRLSANGSGWLVIGENTRTDGWSATLDGQKTELVPAEHFGSAIFVPDAGEHVVDLTYRNPHFELGKKISLASLIVALALGAGTFVSYRKGAR</sequence>
<dbReference type="STRING" id="202789.GCA_001457435_00902"/>
<name>K9EBW3_9ACTO</name>
<evidence type="ECO:0000256" key="1">
    <source>
        <dbReference type="SAM" id="MobiDB-lite"/>
    </source>
</evidence>
<dbReference type="InterPro" id="IPR018580">
    <property type="entry name" value="Uncharacterised_YfhO"/>
</dbReference>
<keyword evidence="4" id="KW-1185">Reference proteome</keyword>
<dbReference type="Proteomes" id="UP000009888">
    <property type="component" value="Unassembled WGS sequence"/>
</dbReference>
<feature type="transmembrane region" description="Helical" evidence="2">
    <location>
        <begin position="390"/>
        <end position="412"/>
    </location>
</feature>
<keyword evidence="2" id="KW-1133">Transmembrane helix</keyword>
<feature type="transmembrane region" description="Helical" evidence="2">
    <location>
        <begin position="941"/>
        <end position="960"/>
    </location>
</feature>
<feature type="transmembrane region" description="Helical" evidence="2">
    <location>
        <begin position="241"/>
        <end position="265"/>
    </location>
</feature>